<dbReference type="EMBL" id="MN512538">
    <property type="protein sequence ID" value="QGF20982.1"/>
    <property type="molecule type" value="Genomic_DNA"/>
</dbReference>
<dbReference type="Proteomes" id="UP000500903">
    <property type="component" value="Segment"/>
</dbReference>
<keyword evidence="1" id="KW-0238">DNA-binding</keyword>
<organism evidence="1 2">
    <name type="scientific">Vibrio phage Seahorse</name>
    <dbReference type="NCBI Taxonomy" id="2662136"/>
    <lineage>
        <taxon>Viruses</taxon>
        <taxon>Duplodnaviria</taxon>
        <taxon>Heunggongvirae</taxon>
        <taxon>Uroviricota</taxon>
        <taxon>Caudoviricetes</taxon>
        <taxon>Seahorsevirus</taxon>
        <taxon>Seahorsevirus seahorse</taxon>
    </lineage>
</organism>
<dbReference type="RefSeq" id="YP_010649721.1">
    <property type="nucleotide sequence ID" value="NC_070772.1"/>
</dbReference>
<proteinExistence type="predicted"/>
<dbReference type="GO" id="GO:0003677">
    <property type="term" value="F:DNA binding"/>
    <property type="evidence" value="ECO:0007669"/>
    <property type="project" value="UniProtKB-KW"/>
</dbReference>
<evidence type="ECO:0000313" key="1">
    <source>
        <dbReference type="EMBL" id="QGF20982.1"/>
    </source>
</evidence>
<evidence type="ECO:0000313" key="2">
    <source>
        <dbReference type="Proteomes" id="UP000500903"/>
    </source>
</evidence>
<keyword evidence="2" id="KW-1185">Reference proteome</keyword>
<accession>A0A6B7SDW2</accession>
<keyword evidence="1" id="KW-0371">Homeobox</keyword>
<dbReference type="KEGG" id="vg:77925281"/>
<protein>
    <submittedName>
        <fullName evidence="1">Homeodomain-like protein</fullName>
    </submittedName>
</protein>
<reference evidence="1 2" key="1">
    <citation type="journal article" date="2020" name="Sci. Rep.">
        <title>A novel vibriophage exhibits inhibitory activity against host protein synthesis machinery.</title>
        <authorList>
            <person name="Thammatinna K."/>
            <person name="Egan M.E."/>
            <person name="Htoo H.H."/>
            <person name="Khanna K."/>
            <person name="Sugie J."/>
            <person name="Nideffer J.F."/>
            <person name="Villa E."/>
            <person name="Tassanakajon A."/>
            <person name="Pogliano J."/>
            <person name="Nonejuie P."/>
            <person name="Chaikeeratisak V."/>
        </authorList>
    </citation>
    <scope>NUCLEOTIDE SEQUENCE [LARGE SCALE GENOMIC DNA]</scope>
</reference>
<dbReference type="GeneID" id="77925281"/>
<name>A0A6B7SDW2_9CAUD</name>
<sequence length="90" mass="10337">MVLSLLKHQKETRMKPELISLKDWIEEQNRSYDKPPVQQKEEAAHLLGVGVATVYRWLKAGNVYIEETGVDHSGEGGPLFVWKMEKMVTL</sequence>